<proteinExistence type="predicted"/>
<name>A0A927D080_9RHOB</name>
<evidence type="ECO:0000259" key="6">
    <source>
        <dbReference type="PROSITE" id="PS51918"/>
    </source>
</evidence>
<protein>
    <submittedName>
        <fullName evidence="7">Radical SAM protein</fullName>
    </submittedName>
</protein>
<keyword evidence="4" id="KW-0408">Iron</keyword>
<comment type="caution">
    <text evidence="7">The sequence shown here is derived from an EMBL/GenBank/DDBJ whole genome shotgun (WGS) entry which is preliminary data.</text>
</comment>
<evidence type="ECO:0000313" key="7">
    <source>
        <dbReference type="EMBL" id="MBD3662640.1"/>
    </source>
</evidence>
<evidence type="ECO:0000256" key="5">
    <source>
        <dbReference type="ARBA" id="ARBA00023014"/>
    </source>
</evidence>
<dbReference type="PANTHER" id="PTHR11228:SF7">
    <property type="entry name" value="PQQA PEPTIDE CYCLASE"/>
    <property type="match status" value="1"/>
</dbReference>
<sequence length="339" mass="37088">MAAPQSRSGYLPDRTVHLHPLARCNLACKHCYSHSNPQASDLLDMKVLAPALARLRAEGYEVLSLSGGEPMLYPELGALTSHARSLGFRVVAISNGFRLNARFQHLIDGFDGLAISFDGGRDVHNKVRCNPRAYDMAMKGLEYLTGIGKPVAAAYTVSKESVQDIPAFVDDAARLGVRAVQLRPLVMAGRATDDYTDFALNKADRHRLWLIGEALASAYEGEIAVHTDLAHARNIVANRSAFDAVLNGCSPTLSDLVNPLVITPQGRMLPYTYDFPQEFTLGHISELAQGSIGAITQSAPKLKDLLHSVFEELEGRDDFIDWFAHTRDHARELVDAALV</sequence>
<feature type="domain" description="Radical SAM core" evidence="6">
    <location>
        <begin position="10"/>
        <end position="220"/>
    </location>
</feature>
<dbReference type="InterPro" id="IPR058240">
    <property type="entry name" value="rSAM_sf"/>
</dbReference>
<comment type="cofactor">
    <cofactor evidence="1">
        <name>[4Fe-4S] cluster</name>
        <dbReference type="ChEBI" id="CHEBI:49883"/>
    </cofactor>
</comment>
<dbReference type="InterPro" id="IPR013785">
    <property type="entry name" value="Aldolase_TIM"/>
</dbReference>
<evidence type="ECO:0000313" key="8">
    <source>
        <dbReference type="Proteomes" id="UP000635142"/>
    </source>
</evidence>
<evidence type="ECO:0000256" key="3">
    <source>
        <dbReference type="ARBA" id="ARBA00022723"/>
    </source>
</evidence>
<dbReference type="GO" id="GO:0051536">
    <property type="term" value="F:iron-sulfur cluster binding"/>
    <property type="evidence" value="ECO:0007669"/>
    <property type="project" value="UniProtKB-KW"/>
</dbReference>
<dbReference type="Gene3D" id="3.20.20.70">
    <property type="entry name" value="Aldolase class I"/>
    <property type="match status" value="1"/>
</dbReference>
<keyword evidence="2" id="KW-0949">S-adenosyl-L-methionine</keyword>
<dbReference type="AlphaFoldDB" id="A0A927D080"/>
<dbReference type="InterPro" id="IPR007197">
    <property type="entry name" value="rSAM"/>
</dbReference>
<dbReference type="CDD" id="cd01335">
    <property type="entry name" value="Radical_SAM"/>
    <property type="match status" value="1"/>
</dbReference>
<gene>
    <name evidence="7" type="ORF">H9Q16_01760</name>
</gene>
<dbReference type="Pfam" id="PF04055">
    <property type="entry name" value="Radical_SAM"/>
    <property type="match status" value="1"/>
</dbReference>
<dbReference type="PROSITE" id="PS51918">
    <property type="entry name" value="RADICAL_SAM"/>
    <property type="match status" value="1"/>
</dbReference>
<evidence type="ECO:0000256" key="1">
    <source>
        <dbReference type="ARBA" id="ARBA00001966"/>
    </source>
</evidence>
<dbReference type="EMBL" id="JACTAG010000001">
    <property type="protein sequence ID" value="MBD3662640.1"/>
    <property type="molecule type" value="Genomic_DNA"/>
</dbReference>
<evidence type="ECO:0000256" key="2">
    <source>
        <dbReference type="ARBA" id="ARBA00022691"/>
    </source>
</evidence>
<keyword evidence="5" id="KW-0411">Iron-sulfur</keyword>
<dbReference type="InterPro" id="IPR050377">
    <property type="entry name" value="Radical_SAM_PqqE_MftC-like"/>
</dbReference>
<dbReference type="SUPFAM" id="SSF102114">
    <property type="entry name" value="Radical SAM enzymes"/>
    <property type="match status" value="1"/>
</dbReference>
<evidence type="ECO:0000256" key="4">
    <source>
        <dbReference type="ARBA" id="ARBA00023004"/>
    </source>
</evidence>
<accession>A0A927D080</accession>
<reference evidence="7" key="1">
    <citation type="submission" date="2020-08" db="EMBL/GenBank/DDBJ databases">
        <title>Sulfitobacter aestuariivivens sp. nov., isolated from a tidal flat.</title>
        <authorList>
            <person name="Park S."/>
            <person name="Yoon J.-H."/>
        </authorList>
    </citation>
    <scope>NUCLEOTIDE SEQUENCE</scope>
    <source>
        <strain evidence="7">TSTF-M16</strain>
    </source>
</reference>
<dbReference type="RefSeq" id="WP_191073657.1">
    <property type="nucleotide sequence ID" value="NZ_JACTAG010000001.1"/>
</dbReference>
<organism evidence="7 8">
    <name type="scientific">Sulfitobacter aestuariivivens</name>
    <dbReference type="NCBI Taxonomy" id="2766981"/>
    <lineage>
        <taxon>Bacteria</taxon>
        <taxon>Pseudomonadati</taxon>
        <taxon>Pseudomonadota</taxon>
        <taxon>Alphaproteobacteria</taxon>
        <taxon>Rhodobacterales</taxon>
        <taxon>Roseobacteraceae</taxon>
        <taxon>Sulfitobacter</taxon>
    </lineage>
</organism>
<dbReference type="GO" id="GO:0003824">
    <property type="term" value="F:catalytic activity"/>
    <property type="evidence" value="ECO:0007669"/>
    <property type="project" value="InterPro"/>
</dbReference>
<dbReference type="SFLD" id="SFLDG01067">
    <property type="entry name" value="SPASM/twitch_domain_containing"/>
    <property type="match status" value="1"/>
</dbReference>
<dbReference type="Proteomes" id="UP000635142">
    <property type="component" value="Unassembled WGS sequence"/>
</dbReference>
<dbReference type="GO" id="GO:0046872">
    <property type="term" value="F:metal ion binding"/>
    <property type="evidence" value="ECO:0007669"/>
    <property type="project" value="UniProtKB-KW"/>
</dbReference>
<dbReference type="SFLD" id="SFLDS00029">
    <property type="entry name" value="Radical_SAM"/>
    <property type="match status" value="1"/>
</dbReference>
<keyword evidence="8" id="KW-1185">Reference proteome</keyword>
<dbReference type="PANTHER" id="PTHR11228">
    <property type="entry name" value="RADICAL SAM DOMAIN PROTEIN"/>
    <property type="match status" value="1"/>
</dbReference>
<keyword evidence="3" id="KW-0479">Metal-binding</keyword>